<dbReference type="KEGG" id="ptq:P700755_001970"/>
<feature type="transmembrane region" description="Helical" evidence="1">
    <location>
        <begin position="161"/>
        <end position="187"/>
    </location>
</feature>
<feature type="transmembrane region" description="Helical" evidence="1">
    <location>
        <begin position="42"/>
        <end position="61"/>
    </location>
</feature>
<dbReference type="OrthoDB" id="1439867at2"/>
<feature type="transmembrane region" description="Helical" evidence="1">
    <location>
        <begin position="73"/>
        <end position="90"/>
    </location>
</feature>
<feature type="transmembrane region" description="Helical" evidence="1">
    <location>
        <begin position="266"/>
        <end position="283"/>
    </location>
</feature>
<evidence type="ECO:0008006" key="4">
    <source>
        <dbReference type="Google" id="ProtNLM"/>
    </source>
</evidence>
<reference evidence="2" key="2">
    <citation type="submission" date="2012-09" db="EMBL/GenBank/DDBJ databases">
        <title>The complete sequence of Psychroflexus torquis an extreme psychrophile from sea-ice that is stimulated by light.</title>
        <authorList>
            <person name="Feng S."/>
            <person name="Powell S.M."/>
            <person name="Bowman J.P."/>
        </authorList>
    </citation>
    <scope>NUCLEOTIDE SEQUENCE [LARGE SCALE GENOMIC DNA]</scope>
    <source>
        <strain evidence="2">ATCC 700755</strain>
    </source>
</reference>
<dbReference type="InterPro" id="IPR045625">
    <property type="entry name" value="DUF6427"/>
</dbReference>
<feature type="transmembrane region" description="Helical" evidence="1">
    <location>
        <begin position="240"/>
        <end position="257"/>
    </location>
</feature>
<gene>
    <name evidence="2" type="ordered locus">P700755_001970</name>
</gene>
<dbReference type="Pfam" id="PF19992">
    <property type="entry name" value="DUF6427"/>
    <property type="match status" value="1"/>
</dbReference>
<reference evidence="2" key="1">
    <citation type="submission" date="2006-03" db="EMBL/GenBank/DDBJ databases">
        <authorList>
            <person name="Bowman J."/>
            <person name="Ferriera S."/>
            <person name="Johnson J."/>
            <person name="Kravitz S."/>
            <person name="Halpern A."/>
            <person name="Remington K."/>
            <person name="Beeson K."/>
            <person name="Tran B."/>
            <person name="Rogers Y.-H."/>
            <person name="Friedman R."/>
            <person name="Venter J.C."/>
        </authorList>
    </citation>
    <scope>NUCLEOTIDE SEQUENCE [LARGE SCALE GENOMIC DNA]</scope>
    <source>
        <strain evidence="2">ATCC 700755</strain>
    </source>
</reference>
<feature type="transmembrane region" description="Helical" evidence="1">
    <location>
        <begin position="127"/>
        <end position="155"/>
    </location>
</feature>
<protein>
    <recommendedName>
        <fullName evidence="4">Beta-carotene 15,15'-monooxygenase</fullName>
    </recommendedName>
</protein>
<dbReference type="HOGENOM" id="CLU_077386_0_0_10"/>
<keyword evidence="1" id="KW-0812">Transmembrane</keyword>
<feature type="transmembrane region" description="Helical" evidence="1">
    <location>
        <begin position="12"/>
        <end position="30"/>
    </location>
</feature>
<keyword evidence="3" id="KW-1185">Reference proteome</keyword>
<keyword evidence="1" id="KW-1133">Transmembrane helix</keyword>
<evidence type="ECO:0000256" key="1">
    <source>
        <dbReference type="SAM" id="Phobius"/>
    </source>
</evidence>
<dbReference type="Proteomes" id="UP000008514">
    <property type="component" value="Chromosome"/>
</dbReference>
<dbReference type="STRING" id="313595.P700755_001970"/>
<evidence type="ECO:0000313" key="2">
    <source>
        <dbReference type="EMBL" id="AFU68767.1"/>
    </source>
</evidence>
<dbReference type="RefSeq" id="WP_015024353.1">
    <property type="nucleotide sequence ID" value="NC_018721.1"/>
</dbReference>
<proteinExistence type="predicted"/>
<feature type="transmembrane region" description="Helical" evidence="1">
    <location>
        <begin position="208"/>
        <end position="228"/>
    </location>
</feature>
<dbReference type="EMBL" id="CP003879">
    <property type="protein sequence ID" value="AFU68767.1"/>
    <property type="molecule type" value="Genomic_DNA"/>
</dbReference>
<evidence type="ECO:0000313" key="3">
    <source>
        <dbReference type="Proteomes" id="UP000008514"/>
    </source>
</evidence>
<keyword evidence="1" id="KW-0472">Membrane</keyword>
<name>K4IDV5_PSYTT</name>
<dbReference type="AlphaFoldDB" id="K4IDV5"/>
<sequence length="308" mass="35811">MLTRFFSHSKPIAFTIISILFTVAFFIENFLSKSVEVSTSFIVNKIGLLAVFLFIIFLLNFMVKRNKIHKSNTYAVSIFVFLSIAFPELLRSSEFILSYLFLLLSMRKILSLKTNKDVKQKIFDSGFLLMISILFDPFHLLFLIFIYLGVIMYASQNYRHFIIPLFGIIVAFVMYTSFILIIENSFLNYSIYLPRFSSIENPFTNFKYSFLLSLSLLFLLWIIIQFPKIYNRSKLHVRESISLVLVFLVVSLAVLILNETSISVDIIYLIFPLSILIGNYFQLNSTKKWIKEVFYALMLGGIVFSSII</sequence>
<accession>K4IDV5</accession>
<dbReference type="eggNOG" id="ENOG502Z97G">
    <property type="taxonomic scope" value="Bacteria"/>
</dbReference>
<organism evidence="2 3">
    <name type="scientific">Psychroflexus torquis (strain ATCC 700755 / CIP 106069 / ACAM 623)</name>
    <dbReference type="NCBI Taxonomy" id="313595"/>
    <lineage>
        <taxon>Bacteria</taxon>
        <taxon>Pseudomonadati</taxon>
        <taxon>Bacteroidota</taxon>
        <taxon>Flavobacteriia</taxon>
        <taxon>Flavobacteriales</taxon>
        <taxon>Flavobacteriaceae</taxon>
        <taxon>Psychroflexus</taxon>
    </lineage>
</organism>